<keyword evidence="2" id="KW-1003">Cell membrane</keyword>
<dbReference type="PANTHER" id="PTHR10010">
    <property type="entry name" value="SOLUTE CARRIER FAMILY 34 SODIUM PHOSPHATE , MEMBER 2-RELATED"/>
    <property type="match status" value="1"/>
</dbReference>
<dbReference type="GO" id="GO:0005436">
    <property type="term" value="F:sodium:phosphate symporter activity"/>
    <property type="evidence" value="ECO:0007669"/>
    <property type="project" value="InterPro"/>
</dbReference>
<dbReference type="PANTHER" id="PTHR10010:SF46">
    <property type="entry name" value="SODIUM-DEPENDENT PHOSPHATE TRANSPORT PROTEIN 2B"/>
    <property type="match status" value="1"/>
</dbReference>
<evidence type="ECO:0000256" key="3">
    <source>
        <dbReference type="ARBA" id="ARBA00022692"/>
    </source>
</evidence>
<feature type="transmembrane region" description="Helical" evidence="6">
    <location>
        <begin position="278"/>
        <end position="299"/>
    </location>
</feature>
<gene>
    <name evidence="7" type="ORF">GCM10010096_30490</name>
</gene>
<dbReference type="EMBL" id="BMZN01000004">
    <property type="protein sequence ID" value="GHC55443.1"/>
    <property type="molecule type" value="Genomic_DNA"/>
</dbReference>
<dbReference type="Pfam" id="PF02690">
    <property type="entry name" value="Na_Pi_cotrans"/>
    <property type="match status" value="2"/>
</dbReference>
<comment type="caution">
    <text evidence="7">The sequence shown here is derived from an EMBL/GenBank/DDBJ whole genome shotgun (WGS) entry which is preliminary data.</text>
</comment>
<evidence type="ECO:0000256" key="6">
    <source>
        <dbReference type="SAM" id="Phobius"/>
    </source>
</evidence>
<organism evidence="7 8">
    <name type="scientific">Alcaligenes pakistanensis</name>
    <dbReference type="NCBI Taxonomy" id="1482717"/>
    <lineage>
        <taxon>Bacteria</taxon>
        <taxon>Pseudomonadati</taxon>
        <taxon>Pseudomonadota</taxon>
        <taxon>Betaproteobacteria</taxon>
        <taxon>Burkholderiales</taxon>
        <taxon>Alcaligenaceae</taxon>
        <taxon>Alcaligenes</taxon>
    </lineage>
</organism>
<keyword evidence="5 6" id="KW-0472">Membrane</keyword>
<keyword evidence="3 6" id="KW-0812">Transmembrane</keyword>
<dbReference type="RefSeq" id="WP_189393468.1">
    <property type="nucleotide sequence ID" value="NZ_BMZN01000004.1"/>
</dbReference>
<feature type="transmembrane region" description="Helical" evidence="6">
    <location>
        <begin position="6"/>
        <end position="29"/>
    </location>
</feature>
<name>A0A8H9INR2_9BURK</name>
<evidence type="ECO:0000256" key="4">
    <source>
        <dbReference type="ARBA" id="ARBA00022989"/>
    </source>
</evidence>
<accession>A0A8H9INR2</accession>
<evidence type="ECO:0000313" key="8">
    <source>
        <dbReference type="Proteomes" id="UP000608923"/>
    </source>
</evidence>
<sequence>MFDTLFPFLGGLGLFLIGMMLLSEGLVAFAGGSLKQILLAFTGKPIKAFASGALITALAQSSTATTVTLIGFVSAGLISFTQAIGVVIGASLGNTATGWIISGLGLKVNLGFYTLPLIGLGALIKLLAPGRQKELGRALAGFGILFLGLSTLQEGMQGLAANFSLAHMPAGGYGSHLLIMLTGLALTAVLQSSTAAIAMTLTALDAGAVSFDQAAAIVVGASIGTTLTGVLVAIGGTIYAKRTAIAYILFNVIAGLLGLLILPLFLKAMYATGSYINVPPGALGLAAFHSLFIGLGAVLCLPFTQQFARWVQRLVPDRAARPQHHLDDSLLQVPALALETTQRTLEELAQRLLNLYQHSLNMSRPSTATEDLQQIETVLDQAYEFVLRIPSTTDTPAIATRISALLHAIDHMQRLRSRLQHQPSADLHDSRYQQAHALATELNTLAQQGLQGQAPEDWLDQIQTRSQALAELLSDVRSHLLAVPQDQGDASRTLRITDAHRWFERSSQHVWRSSHYLQQARQARA</sequence>
<dbReference type="AlphaFoldDB" id="A0A8H9INR2"/>
<evidence type="ECO:0000313" key="7">
    <source>
        <dbReference type="EMBL" id="GHC55443.1"/>
    </source>
</evidence>
<dbReference type="GO" id="GO:0005886">
    <property type="term" value="C:plasma membrane"/>
    <property type="evidence" value="ECO:0007669"/>
    <property type="project" value="UniProtKB-SubCell"/>
</dbReference>
<feature type="transmembrane region" description="Helical" evidence="6">
    <location>
        <begin position="67"/>
        <end position="90"/>
    </location>
</feature>
<dbReference type="InterPro" id="IPR003841">
    <property type="entry name" value="Na/Pi_transpt"/>
</dbReference>
<evidence type="ECO:0000256" key="1">
    <source>
        <dbReference type="ARBA" id="ARBA00004651"/>
    </source>
</evidence>
<dbReference type="GO" id="GO:0044341">
    <property type="term" value="P:sodium-dependent phosphate transport"/>
    <property type="evidence" value="ECO:0007669"/>
    <property type="project" value="InterPro"/>
</dbReference>
<evidence type="ECO:0000256" key="2">
    <source>
        <dbReference type="ARBA" id="ARBA00022475"/>
    </source>
</evidence>
<keyword evidence="4 6" id="KW-1133">Transmembrane helix</keyword>
<dbReference type="NCBIfam" id="NF037997">
    <property type="entry name" value="Na_Pi_symport"/>
    <property type="match status" value="1"/>
</dbReference>
<reference evidence="8" key="1">
    <citation type="journal article" date="2019" name="Int. J. Syst. Evol. Microbiol.">
        <title>The Global Catalogue of Microorganisms (GCM) 10K type strain sequencing project: providing services to taxonomists for standard genome sequencing and annotation.</title>
        <authorList>
            <consortium name="The Broad Institute Genomics Platform"/>
            <consortium name="The Broad Institute Genome Sequencing Center for Infectious Disease"/>
            <person name="Wu L."/>
            <person name="Ma J."/>
        </authorList>
    </citation>
    <scope>NUCLEOTIDE SEQUENCE [LARGE SCALE GENOMIC DNA]</scope>
    <source>
        <strain evidence="8">KCTC 42083</strain>
    </source>
</reference>
<evidence type="ECO:0000256" key="5">
    <source>
        <dbReference type="ARBA" id="ARBA00023136"/>
    </source>
</evidence>
<comment type="subcellular location">
    <subcellularLocation>
        <location evidence="1">Cell membrane</location>
        <topology evidence="1">Multi-pass membrane protein</topology>
    </subcellularLocation>
</comment>
<keyword evidence="8" id="KW-1185">Reference proteome</keyword>
<protein>
    <submittedName>
        <fullName evidence="7">Transporter</fullName>
    </submittedName>
</protein>
<feature type="transmembrane region" description="Helical" evidence="6">
    <location>
        <begin position="245"/>
        <end position="266"/>
    </location>
</feature>
<feature type="transmembrane region" description="Helical" evidence="6">
    <location>
        <begin position="135"/>
        <end position="153"/>
    </location>
</feature>
<dbReference type="Proteomes" id="UP000608923">
    <property type="component" value="Unassembled WGS sequence"/>
</dbReference>
<feature type="transmembrane region" description="Helical" evidence="6">
    <location>
        <begin position="173"/>
        <end position="202"/>
    </location>
</feature>
<feature type="transmembrane region" description="Helical" evidence="6">
    <location>
        <begin position="214"/>
        <end position="239"/>
    </location>
</feature>
<proteinExistence type="predicted"/>